<dbReference type="Proteomes" id="UP000769766">
    <property type="component" value="Unassembled WGS sequence"/>
</dbReference>
<comment type="similarity">
    <text evidence="1">Belongs to the ROK (NagC/XylR) family.</text>
</comment>
<evidence type="ECO:0000313" key="2">
    <source>
        <dbReference type="EMBL" id="MBI2877969.1"/>
    </source>
</evidence>
<dbReference type="Gene3D" id="3.30.420.40">
    <property type="match status" value="2"/>
</dbReference>
<gene>
    <name evidence="2" type="ORF">HYY20_13920</name>
</gene>
<evidence type="ECO:0000256" key="1">
    <source>
        <dbReference type="ARBA" id="ARBA00006479"/>
    </source>
</evidence>
<protein>
    <submittedName>
        <fullName evidence="2">ROK family protein</fullName>
    </submittedName>
</protein>
<sequence>MKDGKNSVHAVGVDLGGTNVRAILVNDQGTILQRGRSPTEAHLGPERVVDHIASLVCRVLEEGEVGREMLLGVGVGTPGPLNPYTGIVHEAPNLPGWQQIPLRDLLQAKLGAHVQIENDANAAALGEYWFGAGRGAQSLVCLTLGTGLGGGIVLKGEIWRGATYMAGEIGHMVIQRDGPLCGCGNRGCLEAMVSATGLRDRVRERLKDPGISSPIRSWVEQGEEVTPERLYREAVQGDPFSQEILREAGKSLGTGLTNVIHILNPEVIVLTGGLMGAREILLEVALKEVQAKAFPWAARQTRIVPGNLGDDAGALGAAALLFASRGNQ</sequence>
<dbReference type="SUPFAM" id="SSF53067">
    <property type="entry name" value="Actin-like ATPase domain"/>
    <property type="match status" value="1"/>
</dbReference>
<dbReference type="PANTHER" id="PTHR18964">
    <property type="entry name" value="ROK (REPRESSOR, ORF, KINASE) FAMILY"/>
    <property type="match status" value="1"/>
</dbReference>
<comment type="caution">
    <text evidence="2">The sequence shown here is derived from an EMBL/GenBank/DDBJ whole genome shotgun (WGS) entry which is preliminary data.</text>
</comment>
<name>A0A932CRJ6_UNCTE</name>
<dbReference type="InterPro" id="IPR000600">
    <property type="entry name" value="ROK"/>
</dbReference>
<reference evidence="2" key="1">
    <citation type="submission" date="2020-07" db="EMBL/GenBank/DDBJ databases">
        <title>Huge and variable diversity of episymbiotic CPR bacteria and DPANN archaea in groundwater ecosystems.</title>
        <authorList>
            <person name="He C.Y."/>
            <person name="Keren R."/>
            <person name="Whittaker M."/>
            <person name="Farag I.F."/>
            <person name="Doudna J."/>
            <person name="Cate J.H.D."/>
            <person name="Banfield J.F."/>
        </authorList>
    </citation>
    <scope>NUCLEOTIDE SEQUENCE</scope>
    <source>
        <strain evidence="2">NC_groundwater_672_Ag_B-0.1um_62_36</strain>
    </source>
</reference>
<dbReference type="InterPro" id="IPR043129">
    <property type="entry name" value="ATPase_NBD"/>
</dbReference>
<dbReference type="PROSITE" id="PS01125">
    <property type="entry name" value="ROK"/>
    <property type="match status" value="1"/>
</dbReference>
<dbReference type="Pfam" id="PF00480">
    <property type="entry name" value="ROK"/>
    <property type="match status" value="1"/>
</dbReference>
<dbReference type="AlphaFoldDB" id="A0A932CRJ6"/>
<evidence type="ECO:0000313" key="3">
    <source>
        <dbReference type="Proteomes" id="UP000769766"/>
    </source>
</evidence>
<organism evidence="2 3">
    <name type="scientific">Tectimicrobiota bacterium</name>
    <dbReference type="NCBI Taxonomy" id="2528274"/>
    <lineage>
        <taxon>Bacteria</taxon>
        <taxon>Pseudomonadati</taxon>
        <taxon>Nitrospinota/Tectimicrobiota group</taxon>
        <taxon>Candidatus Tectimicrobiota</taxon>
    </lineage>
</organism>
<proteinExistence type="inferred from homology"/>
<dbReference type="EMBL" id="JACPRF010000423">
    <property type="protein sequence ID" value="MBI2877969.1"/>
    <property type="molecule type" value="Genomic_DNA"/>
</dbReference>
<dbReference type="InterPro" id="IPR049874">
    <property type="entry name" value="ROK_cs"/>
</dbReference>
<dbReference type="PANTHER" id="PTHR18964:SF149">
    <property type="entry name" value="BIFUNCTIONAL UDP-N-ACETYLGLUCOSAMINE 2-EPIMERASE_N-ACETYLMANNOSAMINE KINASE"/>
    <property type="match status" value="1"/>
</dbReference>
<accession>A0A932CRJ6</accession>